<dbReference type="AlphaFoldDB" id="A0A1I7DKX3"/>
<organism evidence="3 4">
    <name type="scientific">Pseudovibrio denitrificans</name>
    <dbReference type="NCBI Taxonomy" id="258256"/>
    <lineage>
        <taxon>Bacteria</taxon>
        <taxon>Pseudomonadati</taxon>
        <taxon>Pseudomonadota</taxon>
        <taxon>Alphaproteobacteria</taxon>
        <taxon>Hyphomicrobiales</taxon>
        <taxon>Stappiaceae</taxon>
        <taxon>Pseudovibrio</taxon>
    </lineage>
</organism>
<dbReference type="Pfam" id="PF03992">
    <property type="entry name" value="ABM"/>
    <property type="match status" value="1"/>
</dbReference>
<sequence length="137" mass="15154">MERRVVLQALAASMVTGMVPGPVFAAAQKLDKKGTGMIIVTVEVEFEDNQIQQKIGAVQEMDAATAEETGCISYKSSLDATNPNILRIYEMWESMDALIPHFKTPHMAKFQKELSSLKSKGMTAKVYEVSKELPFPN</sequence>
<accession>A0A1I7DKX3</accession>
<name>A0A1I7DKX3_9HYPH</name>
<dbReference type="PANTHER" id="PTHR33336">
    <property type="entry name" value="QUINOL MONOOXYGENASE YGIN-RELATED"/>
    <property type="match status" value="1"/>
</dbReference>
<dbReference type="InterPro" id="IPR007138">
    <property type="entry name" value="ABM_dom"/>
</dbReference>
<keyword evidence="1" id="KW-0732">Signal</keyword>
<evidence type="ECO:0000313" key="4">
    <source>
        <dbReference type="Proteomes" id="UP000183371"/>
    </source>
</evidence>
<keyword evidence="3" id="KW-0560">Oxidoreductase</keyword>
<evidence type="ECO:0000256" key="1">
    <source>
        <dbReference type="SAM" id="SignalP"/>
    </source>
</evidence>
<dbReference type="Gene3D" id="3.30.70.100">
    <property type="match status" value="1"/>
</dbReference>
<feature type="domain" description="ABM" evidence="2">
    <location>
        <begin position="38"/>
        <end position="126"/>
    </location>
</feature>
<evidence type="ECO:0000313" key="3">
    <source>
        <dbReference type="EMBL" id="SFU12329.1"/>
    </source>
</evidence>
<dbReference type="PANTHER" id="PTHR33336:SF15">
    <property type="entry name" value="ABM DOMAIN-CONTAINING PROTEIN"/>
    <property type="match status" value="1"/>
</dbReference>
<protein>
    <submittedName>
        <fullName evidence="3">Quinol monooxygenase YgiN</fullName>
    </submittedName>
</protein>
<dbReference type="PROSITE" id="PS51725">
    <property type="entry name" value="ABM"/>
    <property type="match status" value="1"/>
</dbReference>
<keyword evidence="3" id="KW-0503">Monooxygenase</keyword>
<dbReference type="Proteomes" id="UP000183371">
    <property type="component" value="Unassembled WGS sequence"/>
</dbReference>
<gene>
    <name evidence="3" type="ORF">SAMN05444141_10991</name>
</gene>
<dbReference type="EMBL" id="FPBD01000009">
    <property type="protein sequence ID" value="SFU12329.1"/>
    <property type="molecule type" value="Genomic_DNA"/>
</dbReference>
<dbReference type="GO" id="GO:0004497">
    <property type="term" value="F:monooxygenase activity"/>
    <property type="evidence" value="ECO:0007669"/>
    <property type="project" value="UniProtKB-KW"/>
</dbReference>
<dbReference type="InterPro" id="IPR050744">
    <property type="entry name" value="AI-2_Isomerase_LsrG"/>
</dbReference>
<dbReference type="InterPro" id="IPR011008">
    <property type="entry name" value="Dimeric_a/b-barrel"/>
</dbReference>
<dbReference type="RefSeq" id="WP_054783578.1">
    <property type="nucleotide sequence ID" value="NZ_FPBD01000009.1"/>
</dbReference>
<proteinExistence type="predicted"/>
<keyword evidence="4" id="KW-1185">Reference proteome</keyword>
<dbReference type="SUPFAM" id="SSF54909">
    <property type="entry name" value="Dimeric alpha+beta barrel"/>
    <property type="match status" value="1"/>
</dbReference>
<evidence type="ECO:0000259" key="2">
    <source>
        <dbReference type="PROSITE" id="PS51725"/>
    </source>
</evidence>
<feature type="signal peptide" evidence="1">
    <location>
        <begin position="1"/>
        <end position="25"/>
    </location>
</feature>
<reference evidence="4" key="1">
    <citation type="submission" date="2016-10" db="EMBL/GenBank/DDBJ databases">
        <authorList>
            <person name="Varghese N."/>
            <person name="Submissions S."/>
        </authorList>
    </citation>
    <scope>NUCLEOTIDE SEQUENCE [LARGE SCALE GENOMIC DNA]</scope>
    <source>
        <strain evidence="4">DSM 17465</strain>
    </source>
</reference>
<feature type="chain" id="PRO_5010278836" evidence="1">
    <location>
        <begin position="26"/>
        <end position="137"/>
    </location>
</feature>